<feature type="compositionally biased region" description="Basic and acidic residues" evidence="2">
    <location>
        <begin position="311"/>
        <end position="325"/>
    </location>
</feature>
<dbReference type="InterPro" id="IPR001878">
    <property type="entry name" value="Znf_CCHC"/>
</dbReference>
<evidence type="ECO:0000259" key="3">
    <source>
        <dbReference type="PROSITE" id="PS50158"/>
    </source>
</evidence>
<proteinExistence type="predicted"/>
<feature type="region of interest" description="Disordered" evidence="2">
    <location>
        <begin position="259"/>
        <end position="361"/>
    </location>
</feature>
<feature type="compositionally biased region" description="Acidic residues" evidence="2">
    <location>
        <begin position="287"/>
        <end position="297"/>
    </location>
</feature>
<dbReference type="Pfam" id="PF00098">
    <property type="entry name" value="zf-CCHC"/>
    <property type="match status" value="1"/>
</dbReference>
<dbReference type="PROSITE" id="PS50158">
    <property type="entry name" value="ZF_CCHC"/>
    <property type="match status" value="1"/>
</dbReference>
<keyword evidence="1" id="KW-0479">Metal-binding</keyword>
<sequence>MGAATWAAQPPAKGKNKLAASKAGAPIGGECFKCGRAGHFQSECTFDPLCVICSGEGHASASCPSRGKVLRLQSMGHAITGGGFYNIEVEPLRGGQTPGEVFAPIISFKGKPLSEEQLSDELKHLVDELWDWQVRKLSEVEFSVAFPSRETLRLSTGSGKLHLPLSKTDTVIREAFLAPRPSVVLPSTWVRMTGVPEDLMTKERLMATFVMVGRLIDVDELSLMKRDTEPVRMRFQCRYPERIKGTIQVFVNGEGFTVGVQAETPPRGGAGGSGAAPPPPPPPRRDDEDEDSDEFSTDSEWNKHGRRRRNKDNNNDKEKGKDAEKGPTVTTIGKGSKGATAGGHGSMSAPPLGKGTVAGNPAFDQYGSNLRGGAAAFSFPTIEDLGGGKEHLVSEGAEAGRAGLEGSSISNMTDPTSSWSVDSPSSQGPPAKIARLELAVVSEPVEKESAEVEQGPGAEVEMVMAETEVGGAQRPQEPRLHDLQREVQVGTPLVRGPRSVAIPYARKSTLTPAPTSAVHKSARHTSGAASVSMLEKAKLLTADRNLENVKIADKGTDFSVLDLLPDSHLTSVVKDSCIIFSPSVGSPGEALSIIRAKEQVQAALAATSRRLKLEAEAKKAAEAAAALSPPVGLGNLGESGCVPGREPTHSREESPLAPSEEDACPAEREGRELPLVVVPAGEEGAGTTPNTRRTVAKRRRKKSSLTVRKGASKRRSAL</sequence>
<dbReference type="InterPro" id="IPR036875">
    <property type="entry name" value="Znf_CCHC_sf"/>
</dbReference>
<dbReference type="SUPFAM" id="SSF57756">
    <property type="entry name" value="Retrovirus zinc finger-like domains"/>
    <property type="match status" value="1"/>
</dbReference>
<reference evidence="4" key="1">
    <citation type="submission" date="2023-07" db="EMBL/GenBank/DDBJ databases">
        <title>A chromosome-level genome assembly of Lolium multiflorum.</title>
        <authorList>
            <person name="Chen Y."/>
            <person name="Copetti D."/>
            <person name="Kolliker R."/>
            <person name="Studer B."/>
        </authorList>
    </citation>
    <scope>NUCLEOTIDE SEQUENCE</scope>
    <source>
        <strain evidence="4">02402/16</strain>
        <tissue evidence="4">Leaf</tissue>
    </source>
</reference>
<comment type="caution">
    <text evidence="4">The sequence shown here is derived from an EMBL/GenBank/DDBJ whole genome shotgun (WGS) entry which is preliminary data.</text>
</comment>
<keyword evidence="1" id="KW-0863">Zinc-finger</keyword>
<feature type="compositionally biased region" description="Basic residues" evidence="2">
    <location>
        <begin position="694"/>
        <end position="703"/>
    </location>
</feature>
<dbReference type="GO" id="GO:0003676">
    <property type="term" value="F:nucleic acid binding"/>
    <property type="evidence" value="ECO:0007669"/>
    <property type="project" value="InterPro"/>
</dbReference>
<dbReference type="PANTHER" id="PTHR33170:SF2">
    <property type="entry name" value="OS12G0531500 PROTEIN"/>
    <property type="match status" value="1"/>
</dbReference>
<evidence type="ECO:0000313" key="4">
    <source>
        <dbReference type="EMBL" id="KAK1650766.1"/>
    </source>
</evidence>
<dbReference type="GO" id="GO:0008270">
    <property type="term" value="F:zinc ion binding"/>
    <property type="evidence" value="ECO:0007669"/>
    <property type="project" value="UniProtKB-KW"/>
</dbReference>
<dbReference type="Gene3D" id="4.10.60.10">
    <property type="entry name" value="Zinc finger, CCHC-type"/>
    <property type="match status" value="1"/>
</dbReference>
<dbReference type="PANTHER" id="PTHR33170">
    <property type="entry name" value="DUF4283 DOMAIN-CONTAINING PROTEIN-RELATED"/>
    <property type="match status" value="1"/>
</dbReference>
<evidence type="ECO:0000313" key="5">
    <source>
        <dbReference type="Proteomes" id="UP001231189"/>
    </source>
</evidence>
<dbReference type="SMART" id="SM00343">
    <property type="entry name" value="ZnF_C2HC"/>
    <property type="match status" value="2"/>
</dbReference>
<name>A0AAD8SEM6_LOLMU</name>
<feature type="region of interest" description="Disordered" evidence="2">
    <location>
        <begin position="634"/>
        <end position="718"/>
    </location>
</feature>
<dbReference type="AlphaFoldDB" id="A0AAD8SEM6"/>
<feature type="compositionally biased region" description="Low complexity" evidence="2">
    <location>
        <begin position="401"/>
        <end position="426"/>
    </location>
</feature>
<accession>A0AAD8SEM6</accession>
<dbReference type="Proteomes" id="UP001231189">
    <property type="component" value="Unassembled WGS sequence"/>
</dbReference>
<protein>
    <recommendedName>
        <fullName evidence="3">CCHC-type domain-containing protein</fullName>
    </recommendedName>
</protein>
<evidence type="ECO:0000256" key="1">
    <source>
        <dbReference type="PROSITE-ProRule" id="PRU00047"/>
    </source>
</evidence>
<evidence type="ECO:0000256" key="2">
    <source>
        <dbReference type="SAM" id="MobiDB-lite"/>
    </source>
</evidence>
<keyword evidence="5" id="KW-1185">Reference proteome</keyword>
<feature type="domain" description="CCHC-type" evidence="3">
    <location>
        <begin position="31"/>
        <end position="44"/>
    </location>
</feature>
<gene>
    <name evidence="4" type="ORF">QYE76_068571</name>
</gene>
<feature type="region of interest" description="Disordered" evidence="2">
    <location>
        <begin position="401"/>
        <end position="430"/>
    </location>
</feature>
<organism evidence="4 5">
    <name type="scientific">Lolium multiflorum</name>
    <name type="common">Italian ryegrass</name>
    <name type="synonym">Lolium perenne subsp. multiflorum</name>
    <dbReference type="NCBI Taxonomy" id="4521"/>
    <lineage>
        <taxon>Eukaryota</taxon>
        <taxon>Viridiplantae</taxon>
        <taxon>Streptophyta</taxon>
        <taxon>Embryophyta</taxon>
        <taxon>Tracheophyta</taxon>
        <taxon>Spermatophyta</taxon>
        <taxon>Magnoliopsida</taxon>
        <taxon>Liliopsida</taxon>
        <taxon>Poales</taxon>
        <taxon>Poaceae</taxon>
        <taxon>BOP clade</taxon>
        <taxon>Pooideae</taxon>
        <taxon>Poodae</taxon>
        <taxon>Poeae</taxon>
        <taxon>Poeae Chloroplast Group 2 (Poeae type)</taxon>
        <taxon>Loliodinae</taxon>
        <taxon>Loliinae</taxon>
        <taxon>Lolium</taxon>
    </lineage>
</organism>
<dbReference type="EMBL" id="JAUUTY010000004">
    <property type="protein sequence ID" value="KAK1650766.1"/>
    <property type="molecule type" value="Genomic_DNA"/>
</dbReference>
<keyword evidence="1" id="KW-0862">Zinc</keyword>